<feature type="non-terminal residue" evidence="1">
    <location>
        <position position="124"/>
    </location>
</feature>
<dbReference type="EMBL" id="JABANO010015889">
    <property type="protein sequence ID" value="KAF4736105.1"/>
    <property type="molecule type" value="Genomic_DNA"/>
</dbReference>
<gene>
    <name evidence="1" type="ORF">FOZ63_032895</name>
</gene>
<evidence type="ECO:0000313" key="2">
    <source>
        <dbReference type="Proteomes" id="UP000553632"/>
    </source>
</evidence>
<dbReference type="Proteomes" id="UP000553632">
    <property type="component" value="Unassembled WGS sequence"/>
</dbReference>
<keyword evidence="2" id="KW-1185">Reference proteome</keyword>
<reference evidence="1 2" key="1">
    <citation type="submission" date="2020-04" db="EMBL/GenBank/DDBJ databases">
        <title>Perkinsus olseni comparative genomics.</title>
        <authorList>
            <person name="Bogema D.R."/>
        </authorList>
    </citation>
    <scope>NUCLEOTIDE SEQUENCE [LARGE SCALE GENOMIC DNA]</scope>
    <source>
        <strain evidence="1 2">ATCC PRA-207</strain>
    </source>
</reference>
<proteinExistence type="predicted"/>
<accession>A0A7J6STJ1</accession>
<feature type="non-terminal residue" evidence="1">
    <location>
        <position position="1"/>
    </location>
</feature>
<evidence type="ECO:0000313" key="1">
    <source>
        <dbReference type="EMBL" id="KAF4736105.1"/>
    </source>
</evidence>
<protein>
    <submittedName>
        <fullName evidence="1">Uncharacterized protein</fullName>
    </submittedName>
</protein>
<comment type="caution">
    <text evidence="1">The sequence shown here is derived from an EMBL/GenBank/DDBJ whole genome shotgun (WGS) entry which is preliminary data.</text>
</comment>
<organism evidence="1 2">
    <name type="scientific">Perkinsus olseni</name>
    <name type="common">Perkinsus atlanticus</name>
    <dbReference type="NCBI Taxonomy" id="32597"/>
    <lineage>
        <taxon>Eukaryota</taxon>
        <taxon>Sar</taxon>
        <taxon>Alveolata</taxon>
        <taxon>Perkinsozoa</taxon>
        <taxon>Perkinsea</taxon>
        <taxon>Perkinsida</taxon>
        <taxon>Perkinsidae</taxon>
        <taxon>Perkinsus</taxon>
    </lineage>
</organism>
<dbReference type="AlphaFoldDB" id="A0A7J6STJ1"/>
<name>A0A7J6STJ1_PEROL</name>
<sequence length="124" mass="13185">HASFFVGSFHRELPCGKSSKNISIRKCGIKLCLPAGASTPKRSAKELVDRAASAAEKSKRKLTHKAQNRLIHSAASEYGVEGCLPEDVVGAAQPREVLMDEPSESAETGTVEGMQGTLGIFSMV</sequence>